<name>A0A8H3TU06_9TREE</name>
<evidence type="ECO:0000259" key="3">
    <source>
        <dbReference type="PROSITE" id="PS50229"/>
    </source>
</evidence>
<dbReference type="InterPro" id="IPR045256">
    <property type="entry name" value="RanBP1_RanBD"/>
</dbReference>
<dbReference type="Gene3D" id="2.30.29.30">
    <property type="entry name" value="Pleckstrin-homology domain (PH domain)/Phosphotyrosine-binding domain (PTB)"/>
    <property type="match status" value="1"/>
</dbReference>
<feature type="compositionally biased region" description="Basic and acidic residues" evidence="1">
    <location>
        <begin position="140"/>
        <end position="153"/>
    </location>
</feature>
<dbReference type="SMART" id="SM00160">
    <property type="entry name" value="RanBD"/>
    <property type="match status" value="1"/>
</dbReference>
<protein>
    <recommendedName>
        <fullName evidence="6">RanBD1 domain-containing protein</fullName>
    </recommendedName>
</protein>
<dbReference type="InterPro" id="IPR000697">
    <property type="entry name" value="WH1/EVH1_dom"/>
</dbReference>
<accession>A0A8H3TU06</accession>
<dbReference type="PANTHER" id="PTHR23138:SF87">
    <property type="entry name" value="E3 SUMO-PROTEIN LIGASE RANBP2"/>
    <property type="match status" value="1"/>
</dbReference>
<dbReference type="AlphaFoldDB" id="A0A8H3TU06"/>
<dbReference type="SUPFAM" id="SSF50729">
    <property type="entry name" value="PH domain-like"/>
    <property type="match status" value="1"/>
</dbReference>
<evidence type="ECO:0000259" key="2">
    <source>
        <dbReference type="PROSITE" id="PS50196"/>
    </source>
</evidence>
<feature type="domain" description="RanBD1" evidence="2">
    <location>
        <begin position="13"/>
        <end position="150"/>
    </location>
</feature>
<dbReference type="FunFam" id="2.30.29.30:FF:000018">
    <property type="entry name" value="E3 SUMO-protein ligase RanBP2"/>
    <property type="match status" value="1"/>
</dbReference>
<feature type="region of interest" description="Disordered" evidence="1">
    <location>
        <begin position="140"/>
        <end position="284"/>
    </location>
</feature>
<proteinExistence type="predicted"/>
<comment type="caution">
    <text evidence="4">The sequence shown here is derived from an EMBL/GenBank/DDBJ whole genome shotgun (WGS) entry which is preliminary data.</text>
</comment>
<dbReference type="CDD" id="cd13179">
    <property type="entry name" value="RanBD_RanBP1"/>
    <property type="match status" value="1"/>
</dbReference>
<evidence type="ECO:0008006" key="6">
    <source>
        <dbReference type="Google" id="ProtNLM"/>
    </source>
</evidence>
<feature type="domain" description="WH1" evidence="3">
    <location>
        <begin position="28"/>
        <end position="148"/>
    </location>
</feature>
<evidence type="ECO:0000313" key="5">
    <source>
        <dbReference type="Proteomes" id="UP000620104"/>
    </source>
</evidence>
<reference evidence="4" key="1">
    <citation type="submission" date="2020-07" db="EMBL/GenBank/DDBJ databases">
        <title>Draft Genome Sequence of a Deep-Sea Yeast, Naganishia (Cryptococcus) liquefaciens strain N6.</title>
        <authorList>
            <person name="Han Y.W."/>
            <person name="Kajitani R."/>
            <person name="Morimoto H."/>
            <person name="Parhat M."/>
            <person name="Tsubouchi H."/>
            <person name="Bakenova O."/>
            <person name="Ogata M."/>
            <person name="Argunhan B."/>
            <person name="Aoki R."/>
            <person name="Kajiwara S."/>
            <person name="Itoh T."/>
            <person name="Iwasaki H."/>
        </authorList>
    </citation>
    <scope>NUCLEOTIDE SEQUENCE</scope>
    <source>
        <strain evidence="4">N6</strain>
    </source>
</reference>
<dbReference type="Proteomes" id="UP000620104">
    <property type="component" value="Unassembled WGS sequence"/>
</dbReference>
<dbReference type="EMBL" id="BLZA01000019">
    <property type="protein sequence ID" value="GHJ86916.1"/>
    <property type="molecule type" value="Genomic_DNA"/>
</dbReference>
<organism evidence="4 5">
    <name type="scientific">Naganishia liquefaciens</name>
    <dbReference type="NCBI Taxonomy" id="104408"/>
    <lineage>
        <taxon>Eukaryota</taxon>
        <taxon>Fungi</taxon>
        <taxon>Dikarya</taxon>
        <taxon>Basidiomycota</taxon>
        <taxon>Agaricomycotina</taxon>
        <taxon>Tremellomycetes</taxon>
        <taxon>Filobasidiales</taxon>
        <taxon>Filobasidiaceae</taxon>
        <taxon>Naganishia</taxon>
    </lineage>
</organism>
<dbReference type="Pfam" id="PF00638">
    <property type="entry name" value="Ran_BP1"/>
    <property type="match status" value="1"/>
</dbReference>
<dbReference type="PROSITE" id="PS50196">
    <property type="entry name" value="RANBD1"/>
    <property type="match status" value="1"/>
</dbReference>
<dbReference type="GO" id="GO:0005643">
    <property type="term" value="C:nuclear pore"/>
    <property type="evidence" value="ECO:0007669"/>
    <property type="project" value="TreeGrafter"/>
</dbReference>
<dbReference type="InterPro" id="IPR000156">
    <property type="entry name" value="Ran_bind_dom"/>
</dbReference>
<feature type="compositionally biased region" description="Basic and acidic residues" evidence="1">
    <location>
        <begin position="189"/>
        <end position="205"/>
    </location>
</feature>
<feature type="compositionally biased region" description="Polar residues" evidence="1">
    <location>
        <begin position="209"/>
        <end position="221"/>
    </location>
</feature>
<feature type="compositionally biased region" description="Basic and acidic residues" evidence="1">
    <location>
        <begin position="262"/>
        <end position="278"/>
    </location>
</feature>
<dbReference type="GO" id="GO:0005096">
    <property type="term" value="F:GTPase activator activity"/>
    <property type="evidence" value="ECO:0007669"/>
    <property type="project" value="TreeGrafter"/>
</dbReference>
<dbReference type="InterPro" id="IPR011993">
    <property type="entry name" value="PH-like_dom_sf"/>
</dbReference>
<dbReference type="GO" id="GO:0006913">
    <property type="term" value="P:nucleocytoplasmic transport"/>
    <property type="evidence" value="ECO:0007669"/>
    <property type="project" value="InterPro"/>
</dbReference>
<gene>
    <name evidence="4" type="ORF">NliqN6_3318</name>
</gene>
<dbReference type="PROSITE" id="PS50229">
    <property type="entry name" value="WH1"/>
    <property type="match status" value="1"/>
</dbReference>
<keyword evidence="5" id="KW-1185">Reference proteome</keyword>
<evidence type="ECO:0000313" key="4">
    <source>
        <dbReference type="EMBL" id="GHJ86916.1"/>
    </source>
</evidence>
<sequence>MADATQDDNYDPHYEPVIQLTEKVNVTTNEENEDVIFKMRAKLFRFVTDSNEWKERGTGDLRLLQDKENKLIRVVMRRDKTLKVCANHMITAEMKLQPNVGSDRSWVYKVHADYAEGDPTAETLAIRFANSENANNFKEEFEKAQQSNEEQRKNKTATGGESSAPDATAGIEKAMESTSLNKANSEVADAIKSESEKPDSAEKVGEAVSASTGEKPTNDTAQEPVAPEQSLEQKIVNNLDPSKNVNADDKEQAKVTEPPVATDKEETKVEAVKEDKPSGDAQPI</sequence>
<dbReference type="OrthoDB" id="2357150at2759"/>
<evidence type="ECO:0000256" key="1">
    <source>
        <dbReference type="SAM" id="MobiDB-lite"/>
    </source>
</evidence>
<dbReference type="PANTHER" id="PTHR23138">
    <property type="entry name" value="RAN BINDING PROTEIN"/>
    <property type="match status" value="1"/>
</dbReference>
<feature type="compositionally biased region" description="Polar residues" evidence="1">
    <location>
        <begin position="230"/>
        <end position="245"/>
    </location>
</feature>
<dbReference type="GO" id="GO:0005737">
    <property type="term" value="C:cytoplasm"/>
    <property type="evidence" value="ECO:0007669"/>
    <property type="project" value="TreeGrafter"/>
</dbReference>
<dbReference type="InterPro" id="IPR045255">
    <property type="entry name" value="RanBP1-like"/>
</dbReference>